<dbReference type="OrthoDB" id="9793553at2"/>
<dbReference type="Pfam" id="PF14319">
    <property type="entry name" value="Zn_Tnp_IS91"/>
    <property type="match status" value="1"/>
</dbReference>
<sequence>MQLSTIIDEYYDVFLSLHADTVLPGQIKALNAMRACRTSDAGELFVSCPKCSHTQWRPLSCGHRSCPQCQNHETSNWIDRQQNKILPVHYFMVTFTIPCEFRHMIYQNQRTGYALLFECVASTLRDFGLNPKFLGAEIGMTMVLHTHNRRLDFHPHIHVVVPGGGVDKARRQWRKKKGKYLFNQKALAKVFRARFLDGLNKERMPIPRGVQPRWVVDCTKVGTGITALKYLSRYLYRGVISEKNIVSNRNGHVTFNYIESKT</sequence>
<dbReference type="Proteomes" id="UP000192418">
    <property type="component" value="Unassembled WGS sequence"/>
</dbReference>
<dbReference type="GO" id="GO:0003677">
    <property type="term" value="F:DNA binding"/>
    <property type="evidence" value="ECO:0007669"/>
    <property type="project" value="InterPro"/>
</dbReference>
<evidence type="ECO:0000259" key="1">
    <source>
        <dbReference type="Pfam" id="PF04986"/>
    </source>
</evidence>
<dbReference type="InterPro" id="IPR007069">
    <property type="entry name" value="Transposase_32"/>
</dbReference>
<dbReference type="InterPro" id="IPR026889">
    <property type="entry name" value="Zn_Tnp"/>
</dbReference>
<evidence type="ECO:0000259" key="2">
    <source>
        <dbReference type="Pfam" id="PF14319"/>
    </source>
</evidence>
<keyword evidence="4" id="KW-1185">Reference proteome</keyword>
<evidence type="ECO:0000313" key="4">
    <source>
        <dbReference type="Proteomes" id="UP000192418"/>
    </source>
</evidence>
<dbReference type="AlphaFoldDB" id="A0A1W2F0Q2"/>
<name>A0A1W2F0Q2_9BACT</name>
<dbReference type="STRING" id="1121400.SAMN02746065_1671"/>
<feature type="non-terminal residue" evidence="3">
    <location>
        <position position="262"/>
    </location>
</feature>
<gene>
    <name evidence="3" type="ORF">SAMN02746065_1671</name>
</gene>
<feature type="domain" description="Transposase zinc-binding" evidence="2">
    <location>
        <begin position="7"/>
        <end position="97"/>
    </location>
</feature>
<evidence type="ECO:0000313" key="3">
    <source>
        <dbReference type="EMBL" id="SMD15543.1"/>
    </source>
</evidence>
<reference evidence="3 4" key="1">
    <citation type="submission" date="2017-04" db="EMBL/GenBank/DDBJ databases">
        <authorList>
            <person name="Afonso C.L."/>
            <person name="Miller P.J."/>
            <person name="Scott M.A."/>
            <person name="Spackman E."/>
            <person name="Goraichik I."/>
            <person name="Dimitrov K.M."/>
            <person name="Suarez D.L."/>
            <person name="Swayne D.E."/>
        </authorList>
    </citation>
    <scope>NUCLEOTIDE SEQUENCE [LARGE SCALE GENOMIC DNA]</scope>
    <source>
        <strain evidence="3 4">DSM 3385</strain>
    </source>
</reference>
<dbReference type="GO" id="GO:0006313">
    <property type="term" value="P:DNA transposition"/>
    <property type="evidence" value="ECO:0007669"/>
    <property type="project" value="InterPro"/>
</dbReference>
<dbReference type="Pfam" id="PF04986">
    <property type="entry name" value="Y2_Tnp"/>
    <property type="match status" value="1"/>
</dbReference>
<accession>A0A1W2F0Q2</accession>
<dbReference type="PANTHER" id="PTHR37023:SF1">
    <property type="entry name" value="ISSOD25 TRANSPOSASE TNPA_ISSOD25"/>
    <property type="match status" value="1"/>
</dbReference>
<feature type="domain" description="Transposase IS801/IS1294" evidence="1">
    <location>
        <begin position="139"/>
        <end position="261"/>
    </location>
</feature>
<dbReference type="EMBL" id="FWXY01000067">
    <property type="protein sequence ID" value="SMD15543.1"/>
    <property type="molecule type" value="Genomic_DNA"/>
</dbReference>
<proteinExistence type="predicted"/>
<organism evidence="3 4">
    <name type="scientific">Desulfocicer vacuolatum DSM 3385</name>
    <dbReference type="NCBI Taxonomy" id="1121400"/>
    <lineage>
        <taxon>Bacteria</taxon>
        <taxon>Pseudomonadati</taxon>
        <taxon>Thermodesulfobacteriota</taxon>
        <taxon>Desulfobacteria</taxon>
        <taxon>Desulfobacterales</taxon>
        <taxon>Desulfobacteraceae</taxon>
        <taxon>Desulfocicer</taxon>
    </lineage>
</organism>
<dbReference type="PANTHER" id="PTHR37023">
    <property type="entry name" value="TRANSPOSASE"/>
    <property type="match status" value="1"/>
</dbReference>
<dbReference type="GO" id="GO:0004803">
    <property type="term" value="F:transposase activity"/>
    <property type="evidence" value="ECO:0007669"/>
    <property type="project" value="InterPro"/>
</dbReference>
<protein>
    <submittedName>
        <fullName evidence="3">Putative transposase</fullName>
    </submittedName>
</protein>